<dbReference type="SUPFAM" id="SSF109854">
    <property type="entry name" value="DinB/YfiT-like putative metalloenzymes"/>
    <property type="match status" value="1"/>
</dbReference>
<evidence type="ECO:0000259" key="1">
    <source>
        <dbReference type="Pfam" id="PF12867"/>
    </source>
</evidence>
<dbReference type="EMBL" id="AAWS01000058">
    <property type="protein sequence ID" value="EAY24916.1"/>
    <property type="molecule type" value="Genomic_DNA"/>
</dbReference>
<name>A1ZXE8_MICM2</name>
<dbReference type="Proteomes" id="UP000004095">
    <property type="component" value="Unassembled WGS sequence"/>
</dbReference>
<evidence type="ECO:0000313" key="3">
    <source>
        <dbReference type="Proteomes" id="UP000004095"/>
    </source>
</evidence>
<dbReference type="Pfam" id="PF12867">
    <property type="entry name" value="DinB_2"/>
    <property type="match status" value="1"/>
</dbReference>
<dbReference type="RefSeq" id="WP_002703819.1">
    <property type="nucleotide sequence ID" value="NZ_AAWS01000058.1"/>
</dbReference>
<dbReference type="InterPro" id="IPR024775">
    <property type="entry name" value="DinB-like"/>
</dbReference>
<sequence length="191" mass="21857">MKINCAQLLAQVKKDSQEMIQVAQDSFGTLNEDTLYWKPAPNKWSVGECLEHLNITFRSYMPKITTGIDKGIAKSWAPTTDFQPGWIGKKFTNSFRLDESGQPKRRVKTFKSLDSSKLPERNPKVREEFIIHVKNFIEQTDRAAQVNLQKVRVTSVIGAVLRFKLGDALQFITVHNQRHLMQAQKVLEARG</sequence>
<dbReference type="AlphaFoldDB" id="A1ZXE8"/>
<feature type="domain" description="DinB-like" evidence="1">
    <location>
        <begin position="23"/>
        <end position="182"/>
    </location>
</feature>
<dbReference type="Gene3D" id="1.20.120.450">
    <property type="entry name" value="dinb family like domain"/>
    <property type="match status" value="1"/>
</dbReference>
<organism evidence="2 3">
    <name type="scientific">Microscilla marina ATCC 23134</name>
    <dbReference type="NCBI Taxonomy" id="313606"/>
    <lineage>
        <taxon>Bacteria</taxon>
        <taxon>Pseudomonadati</taxon>
        <taxon>Bacteroidota</taxon>
        <taxon>Cytophagia</taxon>
        <taxon>Cytophagales</taxon>
        <taxon>Microscillaceae</taxon>
        <taxon>Microscilla</taxon>
    </lineage>
</organism>
<keyword evidence="3" id="KW-1185">Reference proteome</keyword>
<reference evidence="2 3" key="1">
    <citation type="submission" date="2007-01" db="EMBL/GenBank/DDBJ databases">
        <authorList>
            <person name="Haygood M."/>
            <person name="Podell S."/>
            <person name="Anderson C."/>
            <person name="Hopkinson B."/>
            <person name="Roe K."/>
            <person name="Barbeau K."/>
            <person name="Gaasterland T."/>
            <person name="Ferriera S."/>
            <person name="Johnson J."/>
            <person name="Kravitz S."/>
            <person name="Beeson K."/>
            <person name="Sutton G."/>
            <person name="Rogers Y.-H."/>
            <person name="Friedman R."/>
            <person name="Frazier M."/>
            <person name="Venter J.C."/>
        </authorList>
    </citation>
    <scope>NUCLEOTIDE SEQUENCE [LARGE SCALE GENOMIC DNA]</scope>
    <source>
        <strain evidence="2 3">ATCC 23134</strain>
    </source>
</reference>
<proteinExistence type="predicted"/>
<evidence type="ECO:0000313" key="2">
    <source>
        <dbReference type="EMBL" id="EAY24916.1"/>
    </source>
</evidence>
<gene>
    <name evidence="2" type="ORF">M23134_04955</name>
</gene>
<protein>
    <recommendedName>
        <fullName evidence="1">DinB-like domain-containing protein</fullName>
    </recommendedName>
</protein>
<dbReference type="OrthoDB" id="1524454at2"/>
<comment type="caution">
    <text evidence="2">The sequence shown here is derived from an EMBL/GenBank/DDBJ whole genome shotgun (WGS) entry which is preliminary data.</text>
</comment>
<dbReference type="eggNOG" id="COG2318">
    <property type="taxonomic scope" value="Bacteria"/>
</dbReference>
<accession>A1ZXE8</accession>
<dbReference type="InterPro" id="IPR034660">
    <property type="entry name" value="DinB/YfiT-like"/>
</dbReference>